<name>A0A6V8LQU2_9BACT</name>
<sequence>MSSRQSPGRPTAVSRAGRLLERGWARCERGNRIGALDCFQDAARIPDAAPAERAEALHAQGAMLDALGMDGEALDAFEELARDYLDSLDETIAARVDAALGDSVVLLAGQGRAREALDLSDRLLKRLEGSGRPGAAADEAAALCNRGTLLLKLGREREAARCFARAARRASLAGDADGLLHGARARNALGFVLLMRAKPRAASRRKRRGLGAALRLLGQALDFHDDPPTVQGNQAYALFLLGRAGEARAPLSEALRVDGERVYACEVQDASGRSIPEDADFLRFLADTWREVQGTEPPAL</sequence>
<evidence type="ECO:0000313" key="2">
    <source>
        <dbReference type="Proteomes" id="UP000494245"/>
    </source>
</evidence>
<protein>
    <recommendedName>
        <fullName evidence="3">Tetratricopeptide repeat protein</fullName>
    </recommendedName>
</protein>
<dbReference type="Proteomes" id="UP000494245">
    <property type="component" value="Unassembled WGS sequence"/>
</dbReference>
<reference evidence="1 2" key="2">
    <citation type="submission" date="2020-05" db="EMBL/GenBank/DDBJ databases">
        <title>Draft genome sequence of Desulfovibrio sp. strainFSS-1.</title>
        <authorList>
            <person name="Shimoshige H."/>
            <person name="Kobayashi H."/>
            <person name="Maekawa T."/>
        </authorList>
    </citation>
    <scope>NUCLEOTIDE SEQUENCE [LARGE SCALE GENOMIC DNA]</scope>
    <source>
        <strain evidence="1 2">SIID29052-01</strain>
    </source>
</reference>
<keyword evidence="2" id="KW-1185">Reference proteome</keyword>
<evidence type="ECO:0000313" key="1">
    <source>
        <dbReference type="EMBL" id="GFK92708.1"/>
    </source>
</evidence>
<dbReference type="AlphaFoldDB" id="A0A6V8LQU2"/>
<dbReference type="Gene3D" id="1.25.40.10">
    <property type="entry name" value="Tetratricopeptide repeat domain"/>
    <property type="match status" value="1"/>
</dbReference>
<dbReference type="InterPro" id="IPR019734">
    <property type="entry name" value="TPR_rpt"/>
</dbReference>
<dbReference type="SUPFAM" id="SSF48452">
    <property type="entry name" value="TPR-like"/>
    <property type="match status" value="1"/>
</dbReference>
<dbReference type="EMBL" id="BLTE01000001">
    <property type="protein sequence ID" value="GFK92708.1"/>
    <property type="molecule type" value="Genomic_DNA"/>
</dbReference>
<evidence type="ECO:0008006" key="3">
    <source>
        <dbReference type="Google" id="ProtNLM"/>
    </source>
</evidence>
<accession>A0A6V8LQU2</accession>
<dbReference type="InterPro" id="IPR011990">
    <property type="entry name" value="TPR-like_helical_dom_sf"/>
</dbReference>
<dbReference type="SMART" id="SM00028">
    <property type="entry name" value="TPR"/>
    <property type="match status" value="3"/>
</dbReference>
<reference evidence="1 2" key="1">
    <citation type="submission" date="2020-04" db="EMBL/GenBank/DDBJ databases">
        <authorList>
            <consortium name="Desulfovibrio sp. FSS-1 genome sequencing consortium"/>
            <person name="Shimoshige H."/>
            <person name="Kobayashi H."/>
            <person name="Maekawa T."/>
        </authorList>
    </citation>
    <scope>NUCLEOTIDE SEQUENCE [LARGE SCALE GENOMIC DNA]</scope>
    <source>
        <strain evidence="1 2">SIID29052-01</strain>
    </source>
</reference>
<organism evidence="1 2">
    <name type="scientific">Fundidesulfovibrio magnetotacticus</name>
    <dbReference type="NCBI Taxonomy" id="2730080"/>
    <lineage>
        <taxon>Bacteria</taxon>
        <taxon>Pseudomonadati</taxon>
        <taxon>Thermodesulfobacteriota</taxon>
        <taxon>Desulfovibrionia</taxon>
        <taxon>Desulfovibrionales</taxon>
        <taxon>Desulfovibrionaceae</taxon>
        <taxon>Fundidesulfovibrio</taxon>
    </lineage>
</organism>
<proteinExistence type="predicted"/>
<gene>
    <name evidence="1" type="ORF">NNJEOMEG_00534</name>
</gene>
<comment type="caution">
    <text evidence="1">The sequence shown here is derived from an EMBL/GenBank/DDBJ whole genome shotgun (WGS) entry which is preliminary data.</text>
</comment>